<organism evidence="3 4">
    <name type="scientific">Dictyostelium purpureum</name>
    <name type="common">Slime mold</name>
    <dbReference type="NCBI Taxonomy" id="5786"/>
    <lineage>
        <taxon>Eukaryota</taxon>
        <taxon>Amoebozoa</taxon>
        <taxon>Evosea</taxon>
        <taxon>Eumycetozoa</taxon>
        <taxon>Dictyostelia</taxon>
        <taxon>Dictyosteliales</taxon>
        <taxon>Dictyosteliaceae</taxon>
        <taxon>Dictyostelium</taxon>
    </lineage>
</organism>
<feature type="transmembrane region" description="Helical" evidence="2">
    <location>
        <begin position="88"/>
        <end position="107"/>
    </location>
</feature>
<reference evidence="4" key="1">
    <citation type="journal article" date="2011" name="Genome Biol.">
        <title>Comparative genomics of the social amoebae Dictyostelium discoideum and Dictyostelium purpureum.</title>
        <authorList>
            <consortium name="US DOE Joint Genome Institute (JGI-PGF)"/>
            <person name="Sucgang R."/>
            <person name="Kuo A."/>
            <person name="Tian X."/>
            <person name="Salerno W."/>
            <person name="Parikh A."/>
            <person name="Feasley C.L."/>
            <person name="Dalin E."/>
            <person name="Tu H."/>
            <person name="Huang E."/>
            <person name="Barry K."/>
            <person name="Lindquist E."/>
            <person name="Shapiro H."/>
            <person name="Bruce D."/>
            <person name="Schmutz J."/>
            <person name="Salamov A."/>
            <person name="Fey P."/>
            <person name="Gaudet P."/>
            <person name="Anjard C."/>
            <person name="Babu M.M."/>
            <person name="Basu S."/>
            <person name="Bushmanova Y."/>
            <person name="van der Wel H."/>
            <person name="Katoh-Kurasawa M."/>
            <person name="Dinh C."/>
            <person name="Coutinho P.M."/>
            <person name="Saito T."/>
            <person name="Elias M."/>
            <person name="Schaap P."/>
            <person name="Kay R.R."/>
            <person name="Henrissat B."/>
            <person name="Eichinger L."/>
            <person name="Rivero F."/>
            <person name="Putnam N.H."/>
            <person name="West C.M."/>
            <person name="Loomis W.F."/>
            <person name="Chisholm R.L."/>
            <person name="Shaulsky G."/>
            <person name="Strassmann J.E."/>
            <person name="Queller D.C."/>
            <person name="Kuspa A."/>
            <person name="Grigoriev I.V."/>
        </authorList>
    </citation>
    <scope>NUCLEOTIDE SEQUENCE [LARGE SCALE GENOMIC DNA]</scope>
    <source>
        <strain evidence="4">QSDP1</strain>
    </source>
</reference>
<evidence type="ECO:0000313" key="3">
    <source>
        <dbReference type="EMBL" id="EGC32097.1"/>
    </source>
</evidence>
<feature type="transmembrane region" description="Helical" evidence="2">
    <location>
        <begin position="259"/>
        <end position="279"/>
    </location>
</feature>
<dbReference type="OrthoDB" id="20468at2759"/>
<feature type="region of interest" description="Disordered" evidence="1">
    <location>
        <begin position="1"/>
        <end position="74"/>
    </location>
</feature>
<dbReference type="VEuPathDB" id="AmoebaDB:DICPUDRAFT_155977"/>
<dbReference type="RefSeq" id="XP_003291386.1">
    <property type="nucleotide sequence ID" value="XM_003291338.1"/>
</dbReference>
<evidence type="ECO:0000313" key="4">
    <source>
        <dbReference type="Proteomes" id="UP000001064"/>
    </source>
</evidence>
<evidence type="ECO:0008006" key="5">
    <source>
        <dbReference type="Google" id="ProtNLM"/>
    </source>
</evidence>
<feature type="compositionally biased region" description="Basic and acidic residues" evidence="1">
    <location>
        <begin position="1"/>
        <end position="15"/>
    </location>
</feature>
<feature type="compositionally biased region" description="Polar residues" evidence="1">
    <location>
        <begin position="24"/>
        <end position="37"/>
    </location>
</feature>
<keyword evidence="2" id="KW-0472">Membrane</keyword>
<dbReference type="InParanoid" id="F0ZVD7"/>
<sequence>MDTEEPKKTLEEKRREARKKRIQGNVSDRLSYISSHTESLKNAEPTPEPTPSDNVANGSNQPPNLFDLLNGSNQTPQPKLNDPITFTFLRWSGVLFFSVIFLCIAFLSCSPQILEQVNNSIENYNIDSKPINHIQNFMHQYQWFIKSIVNALLQNQATANERGSGGGFIGTAQSIRQTIYTYGCLLAVWLVWEFLLVFKSRQNSIALKQKTFLSIARSDALLIAFFYTTLLDLTLRFKNEIFSFEELIYIRDNYVFSTIYYPIVIALIGQFIINSLLKINIVQMNPMINKVAQGLAHFILALFIVLTCIDWWECTSCYCKSFGLLYIISSKSRGLFLWAHICINFASRILPF</sequence>
<keyword evidence="2" id="KW-1133">Transmembrane helix</keyword>
<evidence type="ECO:0000256" key="1">
    <source>
        <dbReference type="SAM" id="MobiDB-lite"/>
    </source>
</evidence>
<dbReference type="AlphaFoldDB" id="F0ZVD7"/>
<feature type="transmembrane region" description="Helical" evidence="2">
    <location>
        <begin position="219"/>
        <end position="239"/>
    </location>
</feature>
<feature type="transmembrane region" description="Helical" evidence="2">
    <location>
        <begin position="179"/>
        <end position="198"/>
    </location>
</feature>
<dbReference type="Proteomes" id="UP000001064">
    <property type="component" value="Unassembled WGS sequence"/>
</dbReference>
<dbReference type="FunCoup" id="F0ZVD7">
    <property type="interactions" value="743"/>
</dbReference>
<proteinExistence type="predicted"/>
<keyword evidence="4" id="KW-1185">Reference proteome</keyword>
<gene>
    <name evidence="3" type="ORF">DICPUDRAFT_155977</name>
</gene>
<dbReference type="GeneID" id="10507558"/>
<evidence type="ECO:0000256" key="2">
    <source>
        <dbReference type="SAM" id="Phobius"/>
    </source>
</evidence>
<protein>
    <recommendedName>
        <fullName evidence="5">Transmembrane protein</fullName>
    </recommendedName>
</protein>
<dbReference type="KEGG" id="dpp:DICPUDRAFT_155977"/>
<accession>F0ZVD7</accession>
<dbReference type="OMA" id="WAHICIN"/>
<keyword evidence="2" id="KW-0812">Transmembrane</keyword>
<dbReference type="eggNOG" id="ENOG502RF8W">
    <property type="taxonomic scope" value="Eukaryota"/>
</dbReference>
<dbReference type="EMBL" id="GL871212">
    <property type="protein sequence ID" value="EGC32097.1"/>
    <property type="molecule type" value="Genomic_DNA"/>
</dbReference>
<feature type="transmembrane region" description="Helical" evidence="2">
    <location>
        <begin position="291"/>
        <end position="312"/>
    </location>
</feature>
<name>F0ZVD7_DICPU</name>
<feature type="compositionally biased region" description="Polar residues" evidence="1">
    <location>
        <begin position="51"/>
        <end position="63"/>
    </location>
</feature>